<dbReference type="PROSITE" id="PS50031">
    <property type="entry name" value="EH"/>
    <property type="match status" value="3"/>
</dbReference>
<dbReference type="GO" id="GO:0005509">
    <property type="term" value="F:calcium ion binding"/>
    <property type="evidence" value="ECO:0007669"/>
    <property type="project" value="InterPro"/>
</dbReference>
<dbReference type="CDD" id="cd07735">
    <property type="entry name" value="class_II_PDE_MBL-fold"/>
    <property type="match status" value="1"/>
</dbReference>
<dbReference type="PANTHER" id="PTHR11216">
    <property type="entry name" value="EH DOMAIN"/>
    <property type="match status" value="1"/>
</dbReference>
<evidence type="ECO:0000259" key="4">
    <source>
        <dbReference type="PROSITE" id="PS50031"/>
    </source>
</evidence>
<dbReference type="InterPro" id="IPR011992">
    <property type="entry name" value="EF-hand-dom_pair"/>
</dbReference>
<evidence type="ECO:0000259" key="3">
    <source>
        <dbReference type="PROSITE" id="PS50030"/>
    </source>
</evidence>
<gene>
    <name evidence="6" type="ORF">Clacol_006702</name>
</gene>
<dbReference type="Proteomes" id="UP001050691">
    <property type="component" value="Unassembled WGS sequence"/>
</dbReference>
<dbReference type="Pfam" id="PF02112">
    <property type="entry name" value="PDEase_II"/>
    <property type="match status" value="2"/>
</dbReference>
<dbReference type="PROSITE" id="PS50030">
    <property type="entry name" value="UBA"/>
    <property type="match status" value="1"/>
</dbReference>
<evidence type="ECO:0000259" key="5">
    <source>
        <dbReference type="PROSITE" id="PS50222"/>
    </source>
</evidence>
<feature type="region of interest" description="Disordered" evidence="2">
    <location>
        <begin position="1096"/>
        <end position="1210"/>
    </location>
</feature>
<feature type="region of interest" description="Disordered" evidence="2">
    <location>
        <begin position="404"/>
        <end position="455"/>
    </location>
</feature>
<dbReference type="GO" id="GO:0016197">
    <property type="term" value="P:endosomal transport"/>
    <property type="evidence" value="ECO:0007669"/>
    <property type="project" value="TreeGrafter"/>
</dbReference>
<feature type="compositionally biased region" description="Polar residues" evidence="2">
    <location>
        <begin position="404"/>
        <end position="414"/>
    </location>
</feature>
<dbReference type="GO" id="GO:0005737">
    <property type="term" value="C:cytoplasm"/>
    <property type="evidence" value="ECO:0007669"/>
    <property type="project" value="TreeGrafter"/>
</dbReference>
<feature type="compositionally biased region" description="Polar residues" evidence="2">
    <location>
        <begin position="225"/>
        <end position="251"/>
    </location>
</feature>
<feature type="region of interest" description="Disordered" evidence="2">
    <location>
        <begin position="754"/>
        <end position="945"/>
    </location>
</feature>
<dbReference type="SMART" id="SM00054">
    <property type="entry name" value="EFh"/>
    <property type="match status" value="2"/>
</dbReference>
<keyword evidence="7" id="KW-1185">Reference proteome</keyword>
<dbReference type="CDD" id="cd00052">
    <property type="entry name" value="EH"/>
    <property type="match status" value="3"/>
</dbReference>
<feature type="compositionally biased region" description="Basic and acidic residues" evidence="2">
    <location>
        <begin position="1187"/>
        <end position="1199"/>
    </location>
</feature>
<evidence type="ECO:0000256" key="1">
    <source>
        <dbReference type="SAM" id="Coils"/>
    </source>
</evidence>
<dbReference type="InterPro" id="IPR036866">
    <property type="entry name" value="RibonucZ/Hydroxyglut_hydro"/>
</dbReference>
<feature type="domain" description="EH" evidence="4">
    <location>
        <begin position="293"/>
        <end position="376"/>
    </location>
</feature>
<dbReference type="CDD" id="cd14270">
    <property type="entry name" value="UBA"/>
    <property type="match status" value="1"/>
</dbReference>
<dbReference type="PROSITE" id="PS50222">
    <property type="entry name" value="EF_HAND_2"/>
    <property type="match status" value="1"/>
</dbReference>
<dbReference type="EMBL" id="BPWL01000007">
    <property type="protein sequence ID" value="GJJ12460.1"/>
    <property type="molecule type" value="Genomic_DNA"/>
</dbReference>
<dbReference type="SUPFAM" id="SSF47473">
    <property type="entry name" value="EF-hand"/>
    <property type="match status" value="3"/>
</dbReference>
<proteinExistence type="predicted"/>
<dbReference type="PANTHER" id="PTHR11216:SF170">
    <property type="entry name" value="DYNAMIN ASSOCIATED PROTEIN 160, ISOFORM D"/>
    <property type="match status" value="1"/>
</dbReference>
<dbReference type="GO" id="GO:0006897">
    <property type="term" value="P:endocytosis"/>
    <property type="evidence" value="ECO:0007669"/>
    <property type="project" value="TreeGrafter"/>
</dbReference>
<dbReference type="Gene3D" id="1.10.238.10">
    <property type="entry name" value="EF-hand"/>
    <property type="match status" value="3"/>
</dbReference>
<feature type="coiled-coil region" evidence="1">
    <location>
        <begin position="480"/>
        <end position="528"/>
    </location>
</feature>
<dbReference type="GO" id="GO:0004115">
    <property type="term" value="F:3',5'-cyclic-AMP phosphodiesterase activity"/>
    <property type="evidence" value="ECO:0007669"/>
    <property type="project" value="InterPro"/>
</dbReference>
<dbReference type="GO" id="GO:0006198">
    <property type="term" value="P:cAMP catabolic process"/>
    <property type="evidence" value="ECO:0007669"/>
    <property type="project" value="InterPro"/>
</dbReference>
<accession>A0AAV5AKJ7</accession>
<feature type="domain" description="EH" evidence="4">
    <location>
        <begin position="124"/>
        <end position="214"/>
    </location>
</feature>
<evidence type="ECO:0000256" key="2">
    <source>
        <dbReference type="SAM" id="MobiDB-lite"/>
    </source>
</evidence>
<dbReference type="SMART" id="SM00027">
    <property type="entry name" value="EH"/>
    <property type="match status" value="3"/>
</dbReference>
<dbReference type="InterPro" id="IPR002048">
    <property type="entry name" value="EF_hand_dom"/>
</dbReference>
<evidence type="ECO:0000313" key="7">
    <source>
        <dbReference type="Proteomes" id="UP001050691"/>
    </source>
</evidence>
<dbReference type="InterPro" id="IPR000261">
    <property type="entry name" value="EH_dom"/>
</dbReference>
<dbReference type="SUPFAM" id="SSF56281">
    <property type="entry name" value="Metallo-hydrolase/oxidoreductase"/>
    <property type="match status" value="1"/>
</dbReference>
<protein>
    <submittedName>
        <fullName evidence="6">Uncharacterized protein</fullName>
    </submittedName>
</protein>
<dbReference type="InterPro" id="IPR015940">
    <property type="entry name" value="UBA"/>
</dbReference>
<feature type="domain" description="EH" evidence="4">
    <location>
        <begin position="10"/>
        <end position="90"/>
    </location>
</feature>
<feature type="compositionally biased region" description="Polar residues" evidence="2">
    <location>
        <begin position="278"/>
        <end position="293"/>
    </location>
</feature>
<feature type="coiled-coil region" evidence="1">
    <location>
        <begin position="571"/>
        <end position="654"/>
    </location>
</feature>
<reference evidence="6" key="1">
    <citation type="submission" date="2021-10" db="EMBL/GenBank/DDBJ databases">
        <title>De novo Genome Assembly of Clathrus columnatus (Basidiomycota, Fungi) Using Illumina and Nanopore Sequence Data.</title>
        <authorList>
            <person name="Ogiso-Tanaka E."/>
            <person name="Itagaki H."/>
            <person name="Hosoya T."/>
            <person name="Hosaka K."/>
        </authorList>
    </citation>
    <scope>NUCLEOTIDE SEQUENCE</scope>
    <source>
        <strain evidence="6">MO-923</strain>
    </source>
</reference>
<feature type="region of interest" description="Disordered" evidence="2">
    <location>
        <begin position="215"/>
        <end position="293"/>
    </location>
</feature>
<keyword evidence="1" id="KW-0175">Coiled coil</keyword>
<feature type="compositionally biased region" description="Low complexity" evidence="2">
    <location>
        <begin position="1156"/>
        <end position="1167"/>
    </location>
</feature>
<comment type="caution">
    <text evidence="6">The sequence shown here is derived from an EMBL/GenBank/DDBJ whole genome shotgun (WGS) entry which is preliminary data.</text>
</comment>
<feature type="domain" description="EF-hand" evidence="5">
    <location>
        <begin position="326"/>
        <end position="361"/>
    </location>
</feature>
<feature type="compositionally biased region" description="Low complexity" evidence="2">
    <location>
        <begin position="916"/>
        <end position="926"/>
    </location>
</feature>
<dbReference type="Pfam" id="PF12763">
    <property type="entry name" value="EH"/>
    <property type="match status" value="3"/>
</dbReference>
<name>A0AAV5AKJ7_9AGAM</name>
<feature type="domain" description="UBA" evidence="3">
    <location>
        <begin position="1228"/>
        <end position="1255"/>
    </location>
</feature>
<feature type="compositionally biased region" description="Polar residues" evidence="2">
    <location>
        <begin position="888"/>
        <end position="906"/>
    </location>
</feature>
<sequence>MSTVNPTPEETSLISAIFSIADPQSLGIITGDAAVKVLSGANLSTSVLGEIWALSDQENNGFLTRNGVAVALRLIGYAQKGQSVSDPKLLKKPGPLAIIEGISTLTPKVASDSQTTLPPLSQQDKTKFLKLFVSCGPSNGLLSSDKARDIFVKSKLPVEKLSQIWNLADTKVRGSLDASDFIIGMYFLQACMASPSFTLPTTLPHSLYEQASLTPDSSRGVISHPTGNSFTGSSASVQASTPISKQHTGQLASLPGSAVVRPQHTGQQVPLSPRPPTGSIQPRSAQGESFPQTKTASDIVFEQLDTQRQGYIEADVAVPFMVKSGLPSTDLAQIWDLADINNDGRLTREGFAVAMRIINSKLAGNGIPNLSSSPSSSQLQFPNAVSSDLDLLFDTPIPAIVQSQGTGGSNQLLSRNGAAITHPPISPATQFQFQGQPQQPPPILTASSSHPVSPLPAQTFDLLGDEEDTKADVPDHSVEIGNLQNQLASTTRSLEIIKTEKQTTERNVQQQADELAQLQSQLVTAKASFETETKLLGDLRERTLTQQMDIKKTREELITAESEFSAIKVERNDIQSALLRDKEEVRELQRKLKEVGAETESMKAELEKLRKDARQQKGLLAIAKKQLATAEAENSKIRKEVKATESELDDIIKEKILAETQISELTTVSQPIVSPVESTPEFSERIASPVPSVIAANVPIPPTPVPSSPPMSRQSTNPFDLLILRAMSSPASEANDSISAENFAAFTSPAIDSVPSIRSKSPSAPPEAEEEGTIQSLNERAPSPPIDKSPELFSTRSLTPEAVASKPSLGVPAFVEEAFPSLHEIEHEDDDDSSDSDSDEEPLSIVKDKVMAGVNGTPSQTHQSDIKVDSPSTQAPPRQDDFDLFDNSEGNVAASPSQPQLTQVDLFSTGPDTDDPFSIPISPSSPMNDNHHTGGQAVHESPPGTATVKDFDEGFHNMPLPNKDVTFNSRFNSIFEDDFDFVKVASEDDAHPPTSEPQAVPTPAVAQPSGFKIEDFSAAYPIIPTTIGESSASASTSVAPATELPQVARQAPLSFDDIFPIQSTTNDTPIASVTNIQKDAPSGLPVEDQQHIITPIPQAAGTTTNPFPRSSDEVDHRPVYNSSPTPYSSSIRPASPPRPPRVSIGLPRSSPPGTISSPKSKSASNSKVTENKSEHPSKHKLSIRFFGKKDKKDKEDKRGQPKHQGQSLDAQLSPPVAEFLGAGTVTPAVDDDVEPVKQLSAMGFSRTQAVAALEAHGKGSGIGMLRQLFRDNPSLLPYFGFKHSISPIQAATKIFSSIHTYFITHAHLDHISGLVLSAGTFPKKHRQRIAALNNVLEDIEGVFSGKIWPKLANRNEQDASDNISYLLTSNDKTKRQFLFLGDVEPDTLSLKPQTIAVWKAAAPLIPDHLNSIFLECSWTSERNDALLYGHLSPKHVIAEMEALVREVTAITGSRRRRRPLRGLKLYIMHCKATINDDSDSTLLIVSQIRTLIQEKKLGLEVIPVVQGMCIGEYQTFDVMWAYIYKMARAPEL</sequence>
<organism evidence="6 7">
    <name type="scientific">Clathrus columnatus</name>
    <dbReference type="NCBI Taxonomy" id="1419009"/>
    <lineage>
        <taxon>Eukaryota</taxon>
        <taxon>Fungi</taxon>
        <taxon>Dikarya</taxon>
        <taxon>Basidiomycota</taxon>
        <taxon>Agaricomycotina</taxon>
        <taxon>Agaricomycetes</taxon>
        <taxon>Phallomycetidae</taxon>
        <taxon>Phallales</taxon>
        <taxon>Clathraceae</taxon>
        <taxon>Clathrus</taxon>
    </lineage>
</organism>
<dbReference type="PRINTS" id="PR00388">
    <property type="entry name" value="PDIESTERASE2"/>
</dbReference>
<feature type="compositionally biased region" description="Acidic residues" evidence="2">
    <location>
        <begin position="827"/>
        <end position="842"/>
    </location>
</feature>
<dbReference type="GO" id="GO:0005886">
    <property type="term" value="C:plasma membrane"/>
    <property type="evidence" value="ECO:0007669"/>
    <property type="project" value="TreeGrafter"/>
</dbReference>
<dbReference type="InterPro" id="IPR000396">
    <property type="entry name" value="Pdiesterase2"/>
</dbReference>
<evidence type="ECO:0000313" key="6">
    <source>
        <dbReference type="EMBL" id="GJJ12460.1"/>
    </source>
</evidence>